<evidence type="ECO:0000313" key="10">
    <source>
        <dbReference type="EMBL" id="OPX55397.1"/>
    </source>
</evidence>
<keyword evidence="3" id="KW-1003">Cell membrane</keyword>
<comment type="similarity">
    <text evidence="8">Belongs to the TsuA/YedE (TC 9.B.102) family.</text>
</comment>
<evidence type="ECO:0000256" key="5">
    <source>
        <dbReference type="ARBA" id="ARBA00022692"/>
    </source>
</evidence>
<dbReference type="AlphaFoldDB" id="A0A1T4PNP1"/>
<evidence type="ECO:0000256" key="6">
    <source>
        <dbReference type="ARBA" id="ARBA00022989"/>
    </source>
</evidence>
<comment type="caution">
    <text evidence="10">The sequence shown here is derived from an EMBL/GenBank/DDBJ whole genome shotgun (WGS) entry which is preliminary data.</text>
</comment>
<proteinExistence type="inferred from homology"/>
<protein>
    <submittedName>
        <fullName evidence="10">YeeE/YedE family protein</fullName>
    </submittedName>
</protein>
<accession>A0A1T4PNP1</accession>
<name>A0A1T4PNP1_9GAMM</name>
<dbReference type="Pfam" id="PF04143">
    <property type="entry name" value="Sulf_transp"/>
    <property type="match status" value="1"/>
</dbReference>
<dbReference type="GO" id="GO:0005886">
    <property type="term" value="C:plasma membrane"/>
    <property type="evidence" value="ECO:0007669"/>
    <property type="project" value="UniProtKB-SubCell"/>
</dbReference>
<reference evidence="10 11" key="1">
    <citation type="submission" date="2017-01" db="EMBL/GenBank/DDBJ databases">
        <title>Genome Sequencing of a Marine Spirillum, Oceanospirillum multiglobuliferum ATCC 33336, from Japan.</title>
        <authorList>
            <person name="Carney J.G."/>
            <person name="Trachtenberg A.M."/>
            <person name="Rheaume B.A."/>
            <person name="Linnane J.D."/>
            <person name="Pitts N.L."/>
            <person name="Mykles D.L."/>
            <person name="Maclea K.S."/>
        </authorList>
    </citation>
    <scope>NUCLEOTIDE SEQUENCE [LARGE SCALE GENOMIC DNA]</scope>
    <source>
        <strain evidence="10 11">ATCC 33336</strain>
    </source>
</reference>
<sequence length="145" mass="14885">MEIVNFTPFTAFIGGGLIGLSAALLLLLNGRIAGISGIVSGVLLPKQGDWAWRLVFLLGLVLGGLLYQGLGLQPELTEIKAAVAPQWLALAGFLVGVGTMIGTGCTSGHGICGLAHGSLRSLVATLSFMTSAAVTVWLVRHLFGG</sequence>
<dbReference type="OrthoDB" id="9814020at2"/>
<evidence type="ECO:0000256" key="1">
    <source>
        <dbReference type="ARBA" id="ARBA00004429"/>
    </source>
</evidence>
<feature type="transmembrane region" description="Helical" evidence="9">
    <location>
        <begin position="50"/>
        <end position="67"/>
    </location>
</feature>
<evidence type="ECO:0000256" key="3">
    <source>
        <dbReference type="ARBA" id="ARBA00022475"/>
    </source>
</evidence>
<keyword evidence="2" id="KW-0813">Transport</keyword>
<keyword evidence="5 9" id="KW-0812">Transmembrane</keyword>
<feature type="transmembrane region" description="Helical" evidence="9">
    <location>
        <begin position="119"/>
        <end position="139"/>
    </location>
</feature>
<feature type="transmembrane region" description="Helical" evidence="9">
    <location>
        <begin position="6"/>
        <end position="29"/>
    </location>
</feature>
<organism evidence="10 11">
    <name type="scientific">Oceanospirillum multiglobuliferum</name>
    <dbReference type="NCBI Taxonomy" id="64969"/>
    <lineage>
        <taxon>Bacteria</taxon>
        <taxon>Pseudomonadati</taxon>
        <taxon>Pseudomonadota</taxon>
        <taxon>Gammaproteobacteria</taxon>
        <taxon>Oceanospirillales</taxon>
        <taxon>Oceanospirillaceae</taxon>
        <taxon>Oceanospirillum</taxon>
    </lineage>
</organism>
<comment type="subcellular location">
    <subcellularLocation>
        <location evidence="1">Cell inner membrane</location>
        <topology evidence="1">Multi-pass membrane protein</topology>
    </subcellularLocation>
</comment>
<dbReference type="RefSeq" id="WP_078745150.1">
    <property type="nucleotide sequence ID" value="NZ_FUXG01000009.1"/>
</dbReference>
<evidence type="ECO:0000256" key="4">
    <source>
        <dbReference type="ARBA" id="ARBA00022519"/>
    </source>
</evidence>
<evidence type="ECO:0000256" key="8">
    <source>
        <dbReference type="ARBA" id="ARBA00035655"/>
    </source>
</evidence>
<evidence type="ECO:0000256" key="9">
    <source>
        <dbReference type="SAM" id="Phobius"/>
    </source>
</evidence>
<gene>
    <name evidence="10" type="ORF">BTE48_09550</name>
</gene>
<keyword evidence="6 9" id="KW-1133">Transmembrane helix</keyword>
<feature type="transmembrane region" description="Helical" evidence="9">
    <location>
        <begin position="87"/>
        <end position="107"/>
    </location>
</feature>
<dbReference type="EMBL" id="MTSM01000010">
    <property type="protein sequence ID" value="OPX55397.1"/>
    <property type="molecule type" value="Genomic_DNA"/>
</dbReference>
<dbReference type="PANTHER" id="PTHR30574">
    <property type="entry name" value="INNER MEMBRANE PROTEIN YEDE"/>
    <property type="match status" value="1"/>
</dbReference>
<dbReference type="Proteomes" id="UP000191418">
    <property type="component" value="Unassembled WGS sequence"/>
</dbReference>
<keyword evidence="4" id="KW-0997">Cell inner membrane</keyword>
<keyword evidence="11" id="KW-1185">Reference proteome</keyword>
<evidence type="ECO:0000256" key="7">
    <source>
        <dbReference type="ARBA" id="ARBA00023136"/>
    </source>
</evidence>
<dbReference type="PANTHER" id="PTHR30574:SF1">
    <property type="entry name" value="SULPHUR TRANSPORT DOMAIN-CONTAINING PROTEIN"/>
    <property type="match status" value="1"/>
</dbReference>
<keyword evidence="7 9" id="KW-0472">Membrane</keyword>
<dbReference type="InterPro" id="IPR007272">
    <property type="entry name" value="Sulf_transp_TsuA/YedE"/>
</dbReference>
<evidence type="ECO:0000256" key="2">
    <source>
        <dbReference type="ARBA" id="ARBA00022448"/>
    </source>
</evidence>
<dbReference type="STRING" id="64969.SAMN02745127_01540"/>
<evidence type="ECO:0000313" key="11">
    <source>
        <dbReference type="Proteomes" id="UP000191418"/>
    </source>
</evidence>